<name>A0A251QGT1_PRUPE</name>
<organism evidence="1 2">
    <name type="scientific">Prunus persica</name>
    <name type="common">Peach</name>
    <name type="synonym">Amygdalus persica</name>
    <dbReference type="NCBI Taxonomy" id="3760"/>
    <lineage>
        <taxon>Eukaryota</taxon>
        <taxon>Viridiplantae</taxon>
        <taxon>Streptophyta</taxon>
        <taxon>Embryophyta</taxon>
        <taxon>Tracheophyta</taxon>
        <taxon>Spermatophyta</taxon>
        <taxon>Magnoliopsida</taxon>
        <taxon>eudicotyledons</taxon>
        <taxon>Gunneridae</taxon>
        <taxon>Pentapetalae</taxon>
        <taxon>rosids</taxon>
        <taxon>fabids</taxon>
        <taxon>Rosales</taxon>
        <taxon>Rosaceae</taxon>
        <taxon>Amygdaloideae</taxon>
        <taxon>Amygdaleae</taxon>
        <taxon>Prunus</taxon>
    </lineage>
</organism>
<evidence type="ECO:0000313" key="2">
    <source>
        <dbReference type="Proteomes" id="UP000006882"/>
    </source>
</evidence>
<reference evidence="1 2" key="1">
    <citation type="journal article" date="2013" name="Nat. Genet.">
        <title>The high-quality draft genome of peach (Prunus persica) identifies unique patterns of genetic diversity, domestication and genome evolution.</title>
        <authorList>
            <consortium name="International Peach Genome Initiative"/>
            <person name="Verde I."/>
            <person name="Abbott A.G."/>
            <person name="Scalabrin S."/>
            <person name="Jung S."/>
            <person name="Shu S."/>
            <person name="Marroni F."/>
            <person name="Zhebentyayeva T."/>
            <person name="Dettori M.T."/>
            <person name="Grimwood J."/>
            <person name="Cattonaro F."/>
            <person name="Zuccolo A."/>
            <person name="Rossini L."/>
            <person name="Jenkins J."/>
            <person name="Vendramin E."/>
            <person name="Meisel L.A."/>
            <person name="Decroocq V."/>
            <person name="Sosinski B."/>
            <person name="Prochnik S."/>
            <person name="Mitros T."/>
            <person name="Policriti A."/>
            <person name="Cipriani G."/>
            <person name="Dondini L."/>
            <person name="Ficklin S."/>
            <person name="Goodstein D.M."/>
            <person name="Xuan P."/>
            <person name="Del Fabbro C."/>
            <person name="Aramini V."/>
            <person name="Copetti D."/>
            <person name="Gonzalez S."/>
            <person name="Horner D.S."/>
            <person name="Falchi R."/>
            <person name="Lucas S."/>
            <person name="Mica E."/>
            <person name="Maldonado J."/>
            <person name="Lazzari B."/>
            <person name="Bielenberg D."/>
            <person name="Pirona R."/>
            <person name="Miculan M."/>
            <person name="Barakat A."/>
            <person name="Testolin R."/>
            <person name="Stella A."/>
            <person name="Tartarini S."/>
            <person name="Tonutti P."/>
            <person name="Arus P."/>
            <person name="Orellana A."/>
            <person name="Wells C."/>
            <person name="Main D."/>
            <person name="Vizzotto G."/>
            <person name="Silva H."/>
            <person name="Salamini F."/>
            <person name="Schmutz J."/>
            <person name="Morgante M."/>
            <person name="Rokhsar D.S."/>
        </authorList>
    </citation>
    <scope>NUCLEOTIDE SEQUENCE [LARGE SCALE GENOMIC DNA]</scope>
    <source>
        <strain evidence="2">cv. Nemared</strain>
    </source>
</reference>
<gene>
    <name evidence="1" type="ORF">PRUPE_2G166400</name>
</gene>
<evidence type="ECO:0000313" key="1">
    <source>
        <dbReference type="EMBL" id="ONI23041.1"/>
    </source>
</evidence>
<dbReference type="EMBL" id="CM007652">
    <property type="protein sequence ID" value="ONI23041.1"/>
    <property type="molecule type" value="Genomic_DNA"/>
</dbReference>
<accession>A0A251QGT1</accession>
<keyword evidence="2" id="KW-1185">Reference proteome</keyword>
<protein>
    <submittedName>
        <fullName evidence="1">Uncharacterized protein</fullName>
    </submittedName>
</protein>
<sequence>MKQEFMIILEKKIFTKIKLEKTNYIVALCSSDQSRRRSLPLFTNSPLFIVVSCKPLSSDRKSLTTQDKKFLLYQEIANCHNPHRNQLAQYIIAANFTN</sequence>
<dbReference type="Proteomes" id="UP000006882">
    <property type="component" value="Chromosome G2"/>
</dbReference>
<dbReference type="AlphaFoldDB" id="A0A251QGT1"/>
<dbReference type="Gramene" id="ONI23041">
    <property type="protein sequence ID" value="ONI23041"/>
    <property type="gene ID" value="PRUPE_2G166400"/>
</dbReference>
<proteinExistence type="predicted"/>